<dbReference type="Ensembl" id="ENSBOBT00000004150.1">
    <property type="protein sequence ID" value="ENSBOBP00000004049.1"/>
    <property type="gene ID" value="ENSBOBG00000002781.1"/>
</dbReference>
<dbReference type="AlphaFoldDB" id="A0A8C0EF29"/>
<proteinExistence type="predicted"/>
<evidence type="ECO:0000313" key="2">
    <source>
        <dbReference type="Proteomes" id="UP000694567"/>
    </source>
</evidence>
<protein>
    <submittedName>
        <fullName evidence="1">Uncharacterized protein</fullName>
    </submittedName>
</protein>
<keyword evidence="2" id="KW-1185">Reference proteome</keyword>
<organism evidence="1 2">
    <name type="scientific">Bubo bubo</name>
    <name type="common">Eurasian eagle-owl</name>
    <name type="synonym">Strix bubo</name>
    <dbReference type="NCBI Taxonomy" id="30461"/>
    <lineage>
        <taxon>Eukaryota</taxon>
        <taxon>Metazoa</taxon>
        <taxon>Chordata</taxon>
        <taxon>Craniata</taxon>
        <taxon>Vertebrata</taxon>
        <taxon>Euteleostomi</taxon>
        <taxon>Archelosauria</taxon>
        <taxon>Archosauria</taxon>
        <taxon>Dinosauria</taxon>
        <taxon>Saurischia</taxon>
        <taxon>Theropoda</taxon>
        <taxon>Coelurosauria</taxon>
        <taxon>Aves</taxon>
        <taxon>Neognathae</taxon>
        <taxon>Neoaves</taxon>
        <taxon>Telluraves</taxon>
        <taxon>Strigiformes</taxon>
        <taxon>Strigidae</taxon>
        <taxon>Bubo</taxon>
    </lineage>
</organism>
<evidence type="ECO:0000313" key="1">
    <source>
        <dbReference type="Ensembl" id="ENSBOBP00000004049.1"/>
    </source>
</evidence>
<sequence length="301" mass="32889">MYWLLSAVGSVMGLGGRGGRLRASSVSHSSSTDECPLNCSPGFLVLTWIFFWSRCPAKLLSETLALLGSPALWFSMGIRLVSRVLSFGWKYFRAWKSLWMACPTTILSFKIFRIWKCQKELDRHSFSSSFYVPKIEQSSKPTHCTASQAPRPVLVSASGQLSTGHQISQFASGRLHTAFFFFCNFSLFPHLCLGSLERNRTLHVLLGDTAPARPVVHDGELRLDVFVVDDVPLVVHHGAPCQLAQPALRTCAHHLAVDGHVLARAQERGGHPHALGAAVALGQQHGVVPGDAVRRGGRGQG</sequence>
<reference evidence="1" key="2">
    <citation type="submission" date="2025-09" db="UniProtKB">
        <authorList>
            <consortium name="Ensembl"/>
        </authorList>
    </citation>
    <scope>IDENTIFICATION</scope>
</reference>
<reference evidence="1" key="1">
    <citation type="submission" date="2025-08" db="UniProtKB">
        <authorList>
            <consortium name="Ensembl"/>
        </authorList>
    </citation>
    <scope>IDENTIFICATION</scope>
</reference>
<dbReference type="Proteomes" id="UP000694567">
    <property type="component" value="Unplaced"/>
</dbReference>
<name>A0A8C0EF29_BUBBB</name>
<accession>A0A8C0EF29</accession>